<evidence type="ECO:0000313" key="1">
    <source>
        <dbReference type="EMBL" id="NQE38392.1"/>
    </source>
</evidence>
<dbReference type="RefSeq" id="WP_216670824.1">
    <property type="nucleotide sequence ID" value="NZ_SRRZ01000214.1"/>
</dbReference>
<comment type="caution">
    <text evidence="1">The sequence shown here is derived from an EMBL/GenBank/DDBJ whole genome shotgun (WGS) entry which is preliminary data.</text>
</comment>
<name>A0ABX2D6X0_9CYAN</name>
<evidence type="ECO:0008006" key="3">
    <source>
        <dbReference type="Google" id="ProtNLM"/>
    </source>
</evidence>
<sequence length="107" mass="11782">MKSALLTKSEHCGSKELSDIIGYSKQQVACLIDRPIEVVEYQRAKCQCNECGTIVMGLVSPGIVPGQDLSIALQALLVWLGNYGHISYSKQQEFLRELGRVNASKLI</sequence>
<accession>A0ABX2D6X0</accession>
<reference evidence="1 2" key="1">
    <citation type="journal article" date="2020" name="Sci. Rep.">
        <title>A novel cyanobacterial geosmin producer, revising GeoA distribution and dispersion patterns in Bacteria.</title>
        <authorList>
            <person name="Churro C."/>
            <person name="Semedo-Aguiar A.P."/>
            <person name="Silva A.D."/>
            <person name="Pereira-Leal J.B."/>
            <person name="Leite R.B."/>
        </authorList>
    </citation>
    <scope>NUCLEOTIDE SEQUENCE [LARGE SCALE GENOMIC DNA]</scope>
    <source>
        <strain evidence="1 2">IPMA8</strain>
    </source>
</reference>
<proteinExistence type="predicted"/>
<protein>
    <recommendedName>
        <fullName evidence="3">Transposase</fullName>
    </recommendedName>
</protein>
<gene>
    <name evidence="1" type="ORF">E5S67_06177</name>
</gene>
<keyword evidence="2" id="KW-1185">Reference proteome</keyword>
<evidence type="ECO:0000313" key="2">
    <source>
        <dbReference type="Proteomes" id="UP000702425"/>
    </source>
</evidence>
<dbReference type="Proteomes" id="UP000702425">
    <property type="component" value="Unassembled WGS sequence"/>
</dbReference>
<dbReference type="EMBL" id="SRRZ01000214">
    <property type="protein sequence ID" value="NQE38392.1"/>
    <property type="molecule type" value="Genomic_DNA"/>
</dbReference>
<organism evidence="1 2">
    <name type="scientific">Microcoleus asticus IPMA8</name>
    <dbReference type="NCBI Taxonomy" id="2563858"/>
    <lineage>
        <taxon>Bacteria</taxon>
        <taxon>Bacillati</taxon>
        <taxon>Cyanobacteriota</taxon>
        <taxon>Cyanophyceae</taxon>
        <taxon>Oscillatoriophycideae</taxon>
        <taxon>Oscillatoriales</taxon>
        <taxon>Microcoleaceae</taxon>
        <taxon>Microcoleus</taxon>
        <taxon>Microcoleus asticus</taxon>
    </lineage>
</organism>